<dbReference type="VEuPathDB" id="FungiDB:LEMA_P082290.1"/>
<proteinExistence type="predicted"/>
<reference evidence="2" key="1">
    <citation type="journal article" date="2011" name="Nat. Commun.">
        <title>Effector diversification within compartments of the Leptosphaeria maculans genome affected by Repeat-Induced Point mutations.</title>
        <authorList>
            <person name="Rouxel T."/>
            <person name="Grandaubert J."/>
            <person name="Hane J.K."/>
            <person name="Hoede C."/>
            <person name="van de Wouw A.P."/>
            <person name="Couloux A."/>
            <person name="Dominguez V."/>
            <person name="Anthouard V."/>
            <person name="Bally P."/>
            <person name="Bourras S."/>
            <person name="Cozijnsen A.J."/>
            <person name="Ciuffetti L.M."/>
            <person name="Degrave A."/>
            <person name="Dilmaghani A."/>
            <person name="Duret L."/>
            <person name="Fudal I."/>
            <person name="Goodwin S.B."/>
            <person name="Gout L."/>
            <person name="Glaser N."/>
            <person name="Linglin J."/>
            <person name="Kema G.H.J."/>
            <person name="Lapalu N."/>
            <person name="Lawrence C.B."/>
            <person name="May K."/>
            <person name="Meyer M."/>
            <person name="Ollivier B."/>
            <person name="Poulain J."/>
            <person name="Schoch C.L."/>
            <person name="Simon A."/>
            <person name="Spatafora J.W."/>
            <person name="Stachowiak A."/>
            <person name="Turgeon B.G."/>
            <person name="Tyler B.M."/>
            <person name="Vincent D."/>
            <person name="Weissenbach J."/>
            <person name="Amselem J."/>
            <person name="Quesneville H."/>
            <person name="Oliver R.P."/>
            <person name="Wincker P."/>
            <person name="Balesdent M.-H."/>
            <person name="Howlett B.J."/>
        </authorList>
    </citation>
    <scope>NUCLEOTIDE SEQUENCE [LARGE SCALE GENOMIC DNA]</scope>
    <source>
        <strain evidence="2">JN3 / isolate v23.1.3 / race Av1-4-5-6-7-8</strain>
    </source>
</reference>
<keyword evidence="2" id="KW-1185">Reference proteome</keyword>
<dbReference type="InParanoid" id="E5A5U5"/>
<sequence length="159" mass="17525">MQIHTAGTYMLREWTCGSEALVQKQFGSAACPTGKCSTTSAHITSHPTYYIHLPIDGTTALDSRSFLHRKHALARGSRLSYGIFRVSMVHSGIGLLPTNMNMLLHPAGDAEAVRCHSNSMLVIEMVANNRDPSHNKLCRTYRKHRVNLIPCIPKSGLSP</sequence>
<evidence type="ECO:0000313" key="1">
    <source>
        <dbReference type="EMBL" id="CBX98990.1"/>
    </source>
</evidence>
<dbReference type="EMBL" id="FP929135">
    <property type="protein sequence ID" value="CBX98990.1"/>
    <property type="molecule type" value="Genomic_DNA"/>
</dbReference>
<dbReference type="Proteomes" id="UP000002668">
    <property type="component" value="Genome"/>
</dbReference>
<dbReference type="AlphaFoldDB" id="E5A5U5"/>
<gene>
    <name evidence="1" type="ORF">LEMA_P082290.1</name>
</gene>
<accession>E5A5U5</accession>
<dbReference type="HOGENOM" id="CLU_1661080_0_0_1"/>
<organism evidence="1 2">
    <name type="scientific">Leptosphaeria maculans (strain JN3 / isolate v23.1.3 / race Av1-4-5-6-7-8)</name>
    <name type="common">Blackleg fungus</name>
    <name type="synonym">Phoma lingam</name>
    <dbReference type="NCBI Taxonomy" id="985895"/>
    <lineage>
        <taxon>Eukaryota</taxon>
        <taxon>Fungi</taxon>
        <taxon>Dikarya</taxon>
        <taxon>Ascomycota</taxon>
        <taxon>Pezizomycotina</taxon>
        <taxon>Dothideomycetes</taxon>
        <taxon>Pleosporomycetidae</taxon>
        <taxon>Pleosporales</taxon>
        <taxon>Pleosporineae</taxon>
        <taxon>Leptosphaeriaceae</taxon>
        <taxon>Plenodomus</taxon>
        <taxon>Plenodomus lingam/Leptosphaeria maculans species complex</taxon>
    </lineage>
</organism>
<protein>
    <submittedName>
        <fullName evidence="1">Uncharacterized protein</fullName>
    </submittedName>
</protein>
<evidence type="ECO:0000313" key="2">
    <source>
        <dbReference type="Proteomes" id="UP000002668"/>
    </source>
</evidence>
<name>E5A5U5_LEPMJ</name>